<evidence type="ECO:0000313" key="10">
    <source>
        <dbReference type="Proteomes" id="UP001449657"/>
    </source>
</evidence>
<feature type="transmembrane region" description="Helical" evidence="6">
    <location>
        <begin position="285"/>
        <end position="307"/>
    </location>
</feature>
<keyword evidence="4 6" id="KW-1133">Transmembrane helix</keyword>
<dbReference type="PANTHER" id="PTHR30572">
    <property type="entry name" value="MEMBRANE COMPONENT OF TRANSPORTER-RELATED"/>
    <property type="match status" value="1"/>
</dbReference>
<protein>
    <submittedName>
        <fullName evidence="9">ABC transporter permease</fullName>
    </submittedName>
</protein>
<evidence type="ECO:0000259" key="7">
    <source>
        <dbReference type="Pfam" id="PF02687"/>
    </source>
</evidence>
<feature type="transmembrane region" description="Helical" evidence="6">
    <location>
        <begin position="672"/>
        <end position="693"/>
    </location>
</feature>
<feature type="transmembrane region" description="Helical" evidence="6">
    <location>
        <begin position="332"/>
        <end position="358"/>
    </location>
</feature>
<feature type="transmembrane region" description="Helical" evidence="6">
    <location>
        <begin position="747"/>
        <end position="773"/>
    </location>
</feature>
<feature type="domain" description="ABC3 transporter permease C-terminal" evidence="7">
    <location>
        <begin position="673"/>
        <end position="785"/>
    </location>
</feature>
<keyword evidence="10" id="KW-1185">Reference proteome</keyword>
<dbReference type="Proteomes" id="UP001449657">
    <property type="component" value="Chromosome"/>
</dbReference>
<evidence type="ECO:0000256" key="5">
    <source>
        <dbReference type="ARBA" id="ARBA00023136"/>
    </source>
</evidence>
<keyword evidence="5 6" id="KW-0472">Membrane</keyword>
<dbReference type="InterPro" id="IPR050250">
    <property type="entry name" value="Macrolide_Exporter_MacB"/>
</dbReference>
<accession>A0ABZ2Z0E8</accession>
<sequence length="792" mass="88348">MFRHYLQITLRNFRRFKTTFIINLVGLSTGLAVALLIYLWISGELRVDGFHENGNRLYQVMVNREQDGRINTVTGTGGGLGDALQSDMPEVEYAVSMTPPEWFKKFNIGWTNEVMGASGNFVGKDYFRMFSFPLIRGNAASVLADKNSVVLSKRLAEQLFRSADNAVGKTLEWKWLSFMKTCTVSGVYADQPESSTQQFDFVLPLDAWKDFVPATADFRSGPFQTFVVLKPGTDLPQFQQKIENFIAQKDKNTPFPSRLFLSKYADGYLYGNYENGVQSGGRIEYVRLFSIIAAFILLIACINFMNLSTAKASRRMKEIGIKKAMGAGRHKLIFQFIGESLVMSFAALFIALLLVALFLPQFDRIAGRAVAIHFSWQLVLAVLGITMAVGIVAGSYPAFYLSRFGVASILRAKSGGGQGESWVRKGLVAFQFTVSIIFIVGAMVLYQQLQFVQNKQPGFDKDNVIYFEMEGRVAERTDAFLSELKTIPGVVNASTVQQNIIMPAFLPGPGVQWDGKNADDRIRFHKMPVNYDALETLGIEMAQGRTFSKNFGTDSTGVILNQAAIKMMGITDPVGKTIYLDNNPRTIIGVTKDFHYNSMHEQVQPFLFSLQPQATALVMVRMKKHDQPATISRMSEFYGRFNPGYTLNFNYMDTAYQQQYTLEKLVATLSRYFTVLAIVISCLGLLGLAAFSVERRVKEIGIRKVLGASNGNIFYVLSAGFTKVVLLSIAVSIPISYLLMKNWLNGFAYRIALTPLYFMAAAIIALLAAWFTIGVQTAKAARANPLHCLKDE</sequence>
<keyword evidence="2" id="KW-1003">Cell membrane</keyword>
<dbReference type="PANTHER" id="PTHR30572:SF18">
    <property type="entry name" value="ABC-TYPE MACROLIDE FAMILY EXPORT SYSTEM PERMEASE COMPONENT 2"/>
    <property type="match status" value="1"/>
</dbReference>
<dbReference type="RefSeq" id="WP_341838778.1">
    <property type="nucleotide sequence ID" value="NZ_CP149792.1"/>
</dbReference>
<feature type="domain" description="MacB-like periplasmic core" evidence="8">
    <location>
        <begin position="434"/>
        <end position="631"/>
    </location>
</feature>
<feature type="transmembrane region" description="Helical" evidence="6">
    <location>
        <begin position="422"/>
        <end position="446"/>
    </location>
</feature>
<evidence type="ECO:0000313" key="9">
    <source>
        <dbReference type="EMBL" id="WZN43984.1"/>
    </source>
</evidence>
<dbReference type="Pfam" id="PF12704">
    <property type="entry name" value="MacB_PCD"/>
    <property type="match status" value="2"/>
</dbReference>
<evidence type="ECO:0000256" key="2">
    <source>
        <dbReference type="ARBA" id="ARBA00022475"/>
    </source>
</evidence>
<dbReference type="InterPro" id="IPR003838">
    <property type="entry name" value="ABC3_permease_C"/>
</dbReference>
<dbReference type="EMBL" id="CP150096">
    <property type="protein sequence ID" value="WZN43984.1"/>
    <property type="molecule type" value="Genomic_DNA"/>
</dbReference>
<proteinExistence type="predicted"/>
<organism evidence="9 10">
    <name type="scientific">Chitinophaga caseinilytica</name>
    <dbReference type="NCBI Taxonomy" id="2267521"/>
    <lineage>
        <taxon>Bacteria</taxon>
        <taxon>Pseudomonadati</taxon>
        <taxon>Bacteroidota</taxon>
        <taxon>Chitinophagia</taxon>
        <taxon>Chitinophagales</taxon>
        <taxon>Chitinophagaceae</taxon>
        <taxon>Chitinophaga</taxon>
    </lineage>
</organism>
<feature type="transmembrane region" description="Helical" evidence="6">
    <location>
        <begin position="20"/>
        <end position="41"/>
    </location>
</feature>
<feature type="transmembrane region" description="Helical" evidence="6">
    <location>
        <begin position="378"/>
        <end position="401"/>
    </location>
</feature>
<evidence type="ECO:0000259" key="8">
    <source>
        <dbReference type="Pfam" id="PF12704"/>
    </source>
</evidence>
<evidence type="ECO:0000256" key="4">
    <source>
        <dbReference type="ARBA" id="ARBA00022989"/>
    </source>
</evidence>
<comment type="subcellular location">
    <subcellularLocation>
        <location evidence="1">Cell membrane</location>
        <topology evidence="1">Multi-pass membrane protein</topology>
    </subcellularLocation>
</comment>
<feature type="transmembrane region" description="Helical" evidence="6">
    <location>
        <begin position="713"/>
        <end position="735"/>
    </location>
</feature>
<name>A0ABZ2Z0E8_9BACT</name>
<evidence type="ECO:0000256" key="1">
    <source>
        <dbReference type="ARBA" id="ARBA00004651"/>
    </source>
</evidence>
<dbReference type="Pfam" id="PF02687">
    <property type="entry name" value="FtsX"/>
    <property type="match status" value="2"/>
</dbReference>
<evidence type="ECO:0000256" key="6">
    <source>
        <dbReference type="SAM" id="Phobius"/>
    </source>
</evidence>
<keyword evidence="3 6" id="KW-0812">Transmembrane</keyword>
<dbReference type="InterPro" id="IPR025857">
    <property type="entry name" value="MacB_PCD"/>
</dbReference>
<feature type="domain" description="MacB-like periplasmic core" evidence="8">
    <location>
        <begin position="21"/>
        <end position="244"/>
    </location>
</feature>
<evidence type="ECO:0000256" key="3">
    <source>
        <dbReference type="ARBA" id="ARBA00022692"/>
    </source>
</evidence>
<feature type="domain" description="ABC3 transporter permease C-terminal" evidence="7">
    <location>
        <begin position="291"/>
        <end position="400"/>
    </location>
</feature>
<gene>
    <name evidence="9" type="ORF">WJU22_13860</name>
</gene>
<reference evidence="9 10" key="1">
    <citation type="submission" date="2024-03" db="EMBL/GenBank/DDBJ databases">
        <title>Chitinophaga caseinilytica sp. nov., a casein hydrolysing bacterium isolated from forest soil.</title>
        <authorList>
            <person name="Lee D.S."/>
            <person name="Han D.M."/>
            <person name="Baek J.H."/>
            <person name="Choi D.G."/>
            <person name="Jeon J.H."/>
            <person name="Jeon C.O."/>
        </authorList>
    </citation>
    <scope>NUCLEOTIDE SEQUENCE [LARGE SCALE GENOMIC DNA]</scope>
    <source>
        <strain evidence="9 10">KACC 19118</strain>
    </source>
</reference>